<accession>A0ABD3TYP0</accession>
<sequence length="161" mass="18388">MKRPRKIAPLSTPMATNPQPATYSSKWAWLDHYLFNIITHEVSDRFTTQLTQEIHTECVQMVALRRPRIEYSPQMLFQYETSIALDNTPATCLVYQISVGTMPSIKCSVINSGNVNQIITACRAFTINICKLVGPCEFCFLLSVFLGIQSMPKRLVWCMYI</sequence>
<dbReference type="EMBL" id="JBJQND010000017">
    <property type="protein sequence ID" value="KAL3841651.1"/>
    <property type="molecule type" value="Genomic_DNA"/>
</dbReference>
<reference evidence="1 2" key="1">
    <citation type="submission" date="2024-11" db="EMBL/GenBank/DDBJ databases">
        <title>Chromosome-level genome assembly of the freshwater bivalve Anodonta woodiana.</title>
        <authorList>
            <person name="Chen X."/>
        </authorList>
    </citation>
    <scope>NUCLEOTIDE SEQUENCE [LARGE SCALE GENOMIC DNA]</scope>
    <source>
        <strain evidence="1">MN2024</strain>
        <tissue evidence="1">Gills</tissue>
    </source>
</reference>
<gene>
    <name evidence="1" type="ORF">ACJMK2_019765</name>
</gene>
<protein>
    <submittedName>
        <fullName evidence="1">Uncharacterized protein</fullName>
    </submittedName>
</protein>
<dbReference type="AlphaFoldDB" id="A0ABD3TYP0"/>
<evidence type="ECO:0000313" key="2">
    <source>
        <dbReference type="Proteomes" id="UP001634394"/>
    </source>
</evidence>
<comment type="caution">
    <text evidence="1">The sequence shown here is derived from an EMBL/GenBank/DDBJ whole genome shotgun (WGS) entry which is preliminary data.</text>
</comment>
<name>A0ABD3TYP0_SINWO</name>
<proteinExistence type="predicted"/>
<keyword evidence="2" id="KW-1185">Reference proteome</keyword>
<dbReference type="Proteomes" id="UP001634394">
    <property type="component" value="Unassembled WGS sequence"/>
</dbReference>
<organism evidence="1 2">
    <name type="scientific">Sinanodonta woodiana</name>
    <name type="common">Chinese pond mussel</name>
    <name type="synonym">Anodonta woodiana</name>
    <dbReference type="NCBI Taxonomy" id="1069815"/>
    <lineage>
        <taxon>Eukaryota</taxon>
        <taxon>Metazoa</taxon>
        <taxon>Spiralia</taxon>
        <taxon>Lophotrochozoa</taxon>
        <taxon>Mollusca</taxon>
        <taxon>Bivalvia</taxon>
        <taxon>Autobranchia</taxon>
        <taxon>Heteroconchia</taxon>
        <taxon>Palaeoheterodonta</taxon>
        <taxon>Unionida</taxon>
        <taxon>Unionoidea</taxon>
        <taxon>Unionidae</taxon>
        <taxon>Unioninae</taxon>
        <taxon>Sinanodonta</taxon>
    </lineage>
</organism>
<evidence type="ECO:0000313" key="1">
    <source>
        <dbReference type="EMBL" id="KAL3841651.1"/>
    </source>
</evidence>